<keyword evidence="1" id="KW-0732">Signal</keyword>
<gene>
    <name evidence="2" type="ORF">H8L32_08610</name>
</gene>
<evidence type="ECO:0008006" key="4">
    <source>
        <dbReference type="Google" id="ProtNLM"/>
    </source>
</evidence>
<protein>
    <recommendedName>
        <fullName evidence="4">Secreted protein</fullName>
    </recommendedName>
</protein>
<organism evidence="2 3">
    <name type="scientific">Undibacterium hunanense</name>
    <dbReference type="NCBI Taxonomy" id="2762292"/>
    <lineage>
        <taxon>Bacteria</taxon>
        <taxon>Pseudomonadati</taxon>
        <taxon>Pseudomonadota</taxon>
        <taxon>Betaproteobacteria</taxon>
        <taxon>Burkholderiales</taxon>
        <taxon>Oxalobacteraceae</taxon>
        <taxon>Undibacterium</taxon>
    </lineage>
</organism>
<sequence>MNMLKRILLVCSLLAVTFPAMAHSSHFRPRVSLGISINPFPIYYGARYSYGPRYYPYDYSYPYYSSVVIAPSVSYVAPVTRYTEVIEERTYSSDNESNVIRQPDINPQTNVGKDWLYCHQPDGFYPAIKNCPGGWQRVPAASSR</sequence>
<feature type="chain" id="PRO_5045046221" description="Secreted protein" evidence="1">
    <location>
        <begin position="23"/>
        <end position="144"/>
    </location>
</feature>
<dbReference type="RefSeq" id="WP_186946738.1">
    <property type="nucleotide sequence ID" value="NZ_JACOGF010000003.1"/>
</dbReference>
<proteinExistence type="predicted"/>
<reference evidence="2 3" key="1">
    <citation type="submission" date="2020-08" db="EMBL/GenBank/DDBJ databases">
        <title>Novel species isolated from subtropical streams in China.</title>
        <authorList>
            <person name="Lu H."/>
        </authorList>
    </citation>
    <scope>NUCLEOTIDE SEQUENCE [LARGE SCALE GENOMIC DNA]</scope>
    <source>
        <strain evidence="2 3">CY18W</strain>
    </source>
</reference>
<evidence type="ECO:0000313" key="3">
    <source>
        <dbReference type="Proteomes" id="UP000650424"/>
    </source>
</evidence>
<feature type="signal peptide" evidence="1">
    <location>
        <begin position="1"/>
        <end position="22"/>
    </location>
</feature>
<evidence type="ECO:0000256" key="1">
    <source>
        <dbReference type="SAM" id="SignalP"/>
    </source>
</evidence>
<name>A0ABR6ZNR2_9BURK</name>
<dbReference type="Proteomes" id="UP000650424">
    <property type="component" value="Unassembled WGS sequence"/>
</dbReference>
<evidence type="ECO:0000313" key="2">
    <source>
        <dbReference type="EMBL" id="MBC3917530.1"/>
    </source>
</evidence>
<accession>A0ABR6ZNR2</accession>
<dbReference type="EMBL" id="JACOGF010000003">
    <property type="protein sequence ID" value="MBC3917530.1"/>
    <property type="molecule type" value="Genomic_DNA"/>
</dbReference>
<keyword evidence="3" id="KW-1185">Reference proteome</keyword>
<comment type="caution">
    <text evidence="2">The sequence shown here is derived from an EMBL/GenBank/DDBJ whole genome shotgun (WGS) entry which is preliminary data.</text>
</comment>